<sequence>MAAAAAAGPDCMSPLLSEEGSQPCLEDEAGPGSQPDGVTPRHTASASPRGRSPGLCAPELSQLVHLV</sequence>
<protein>
    <submittedName>
        <fullName evidence="2">Uncharacterized protein</fullName>
    </submittedName>
</protein>
<evidence type="ECO:0000256" key="1">
    <source>
        <dbReference type="SAM" id="MobiDB-lite"/>
    </source>
</evidence>
<evidence type="ECO:0000313" key="3">
    <source>
        <dbReference type="Proteomes" id="UP001176941"/>
    </source>
</evidence>
<proteinExistence type="predicted"/>
<gene>
    <name evidence="2" type="ORF">MRATA1EN1_LOCUS27775</name>
</gene>
<feature type="region of interest" description="Disordered" evidence="1">
    <location>
        <begin position="1"/>
        <end position="57"/>
    </location>
</feature>
<keyword evidence="3" id="KW-1185">Reference proteome</keyword>
<evidence type="ECO:0000313" key="2">
    <source>
        <dbReference type="EMBL" id="CAI9178813.1"/>
    </source>
</evidence>
<dbReference type="EMBL" id="OX459944">
    <property type="protein sequence ID" value="CAI9178813.1"/>
    <property type="molecule type" value="Genomic_DNA"/>
</dbReference>
<reference evidence="2" key="1">
    <citation type="submission" date="2023-04" db="EMBL/GenBank/DDBJ databases">
        <authorList>
            <consortium name="ELIXIR-Norway"/>
        </authorList>
    </citation>
    <scope>NUCLEOTIDE SEQUENCE [LARGE SCALE GENOMIC DNA]</scope>
</reference>
<organism evidence="2 3">
    <name type="scientific">Rangifer tarandus platyrhynchus</name>
    <name type="common">Svalbard reindeer</name>
    <dbReference type="NCBI Taxonomy" id="3082113"/>
    <lineage>
        <taxon>Eukaryota</taxon>
        <taxon>Metazoa</taxon>
        <taxon>Chordata</taxon>
        <taxon>Craniata</taxon>
        <taxon>Vertebrata</taxon>
        <taxon>Euteleostomi</taxon>
        <taxon>Mammalia</taxon>
        <taxon>Eutheria</taxon>
        <taxon>Laurasiatheria</taxon>
        <taxon>Artiodactyla</taxon>
        <taxon>Ruminantia</taxon>
        <taxon>Pecora</taxon>
        <taxon>Cervidae</taxon>
        <taxon>Odocoileinae</taxon>
        <taxon>Rangifer</taxon>
    </lineage>
</organism>
<name>A0ABN8ZZ49_RANTA</name>
<dbReference type="Proteomes" id="UP001176941">
    <property type="component" value="Chromosome 8"/>
</dbReference>
<accession>A0ABN8ZZ49</accession>